<feature type="transmembrane region" description="Helical" evidence="6">
    <location>
        <begin position="109"/>
        <end position="135"/>
    </location>
</feature>
<feature type="transmembrane region" description="Helical" evidence="6">
    <location>
        <begin position="277"/>
        <end position="302"/>
    </location>
</feature>
<feature type="transmembrane region" description="Helical" evidence="6">
    <location>
        <begin position="490"/>
        <end position="514"/>
    </location>
</feature>
<dbReference type="GO" id="GO:0016746">
    <property type="term" value="F:acyltransferase activity"/>
    <property type="evidence" value="ECO:0007669"/>
    <property type="project" value="TreeGrafter"/>
</dbReference>
<evidence type="ECO:0000256" key="1">
    <source>
        <dbReference type="ARBA" id="ARBA00004141"/>
    </source>
</evidence>
<feature type="transmembrane region" description="Helical" evidence="6">
    <location>
        <begin position="20"/>
        <end position="38"/>
    </location>
</feature>
<feature type="transmembrane region" description="Helical" evidence="6">
    <location>
        <begin position="78"/>
        <end position="97"/>
    </location>
</feature>
<feature type="region of interest" description="Disordered" evidence="5">
    <location>
        <begin position="227"/>
        <end position="248"/>
    </location>
</feature>
<dbReference type="InterPro" id="IPR051085">
    <property type="entry name" value="MB_O-acyltransferase"/>
</dbReference>
<dbReference type="PANTHER" id="PTHR13285:SF18">
    <property type="entry name" value="PROTEIN-CYSTEINE N-PALMITOYLTRANSFERASE RASP"/>
    <property type="match status" value="1"/>
</dbReference>
<keyword evidence="4 6" id="KW-0472">Membrane</keyword>
<accession>A0A7J6MNY4</accession>
<feature type="transmembrane region" description="Helical" evidence="6">
    <location>
        <begin position="195"/>
        <end position="214"/>
    </location>
</feature>
<dbReference type="InterPro" id="IPR004299">
    <property type="entry name" value="MBOAT_fam"/>
</dbReference>
<evidence type="ECO:0000313" key="8">
    <source>
        <dbReference type="Proteomes" id="UP000572268"/>
    </source>
</evidence>
<evidence type="ECO:0008006" key="9">
    <source>
        <dbReference type="Google" id="ProtNLM"/>
    </source>
</evidence>
<feature type="transmembrane region" description="Helical" evidence="6">
    <location>
        <begin position="314"/>
        <end position="334"/>
    </location>
</feature>
<evidence type="ECO:0000256" key="2">
    <source>
        <dbReference type="ARBA" id="ARBA00022692"/>
    </source>
</evidence>
<evidence type="ECO:0000313" key="7">
    <source>
        <dbReference type="EMBL" id="KAF4673282.1"/>
    </source>
</evidence>
<dbReference type="Proteomes" id="UP000572268">
    <property type="component" value="Unassembled WGS sequence"/>
</dbReference>
<evidence type="ECO:0000256" key="5">
    <source>
        <dbReference type="SAM" id="MobiDB-lite"/>
    </source>
</evidence>
<proteinExistence type="predicted"/>
<feature type="transmembrane region" description="Helical" evidence="6">
    <location>
        <begin position="457"/>
        <end position="478"/>
    </location>
</feature>
<comment type="caution">
    <text evidence="7">The sequence shown here is derived from an EMBL/GenBank/DDBJ whole genome shotgun (WGS) entry which is preliminary data.</text>
</comment>
<feature type="transmembrane region" description="Helical" evidence="6">
    <location>
        <begin position="534"/>
        <end position="554"/>
    </location>
</feature>
<reference evidence="7 8" key="1">
    <citation type="submission" date="2020-04" db="EMBL/GenBank/DDBJ databases">
        <title>Perkinsus olseni comparative genomics.</title>
        <authorList>
            <person name="Bogema D.R."/>
        </authorList>
    </citation>
    <scope>NUCLEOTIDE SEQUENCE [LARGE SCALE GENOMIC DNA]</scope>
    <source>
        <strain evidence="7">ATCC PRA-31</strain>
    </source>
</reference>
<feature type="transmembrane region" description="Helical" evidence="6">
    <location>
        <begin position="354"/>
        <end position="375"/>
    </location>
</feature>
<name>A0A7J6MNY4_PEROL</name>
<dbReference type="EMBL" id="JABANN010000054">
    <property type="protein sequence ID" value="KAF4673282.1"/>
    <property type="molecule type" value="Genomic_DNA"/>
</dbReference>
<dbReference type="GO" id="GO:0016020">
    <property type="term" value="C:membrane"/>
    <property type="evidence" value="ECO:0007669"/>
    <property type="project" value="UniProtKB-SubCell"/>
</dbReference>
<dbReference type="Pfam" id="PF03062">
    <property type="entry name" value="MBOAT"/>
    <property type="match status" value="1"/>
</dbReference>
<keyword evidence="2 6" id="KW-0812">Transmembrane</keyword>
<keyword evidence="3 6" id="KW-1133">Transmembrane helix</keyword>
<organism evidence="7 8">
    <name type="scientific">Perkinsus olseni</name>
    <name type="common">Perkinsus atlanticus</name>
    <dbReference type="NCBI Taxonomy" id="32597"/>
    <lineage>
        <taxon>Eukaryota</taxon>
        <taxon>Sar</taxon>
        <taxon>Alveolata</taxon>
        <taxon>Perkinsozoa</taxon>
        <taxon>Perkinsea</taxon>
        <taxon>Perkinsida</taxon>
        <taxon>Perkinsidae</taxon>
        <taxon>Perkinsus</taxon>
    </lineage>
</organism>
<feature type="transmembrane region" description="Helical" evidence="6">
    <location>
        <begin position="155"/>
        <end position="174"/>
    </location>
</feature>
<dbReference type="GO" id="GO:0005783">
    <property type="term" value="C:endoplasmic reticulum"/>
    <property type="evidence" value="ECO:0007669"/>
    <property type="project" value="TreeGrafter"/>
</dbReference>
<sequence length="580" mass="67111">MSSCRKPAADPPLVWSKTEISVYIIYLAVALLYAMDSVRRLGDELLDEGRLKPLYAGSLPFTDRRADWSDPQWNSFRLNLPILLVFACTHTVLSRFIRYYTGPRGYLAFQLIVGVGYVLYLHRAYAVFLLGAVLANKITVESMLRRGKDSVQFRWVPGTMWAINMGFLVAVRYYDGFRFAAIASWLSFFDQYVSPLLTFIVYNMVMLRMISYVMDYYWAIRDRPPSTPRGTSELKDLESDEEDTGKGYKPVSPQGGDYKMRVRTNLPIRFYHSTALYMAYILYAPLYVAGPILTFNAFVTYVYQPQTTFSVRKITIYAIRWVLCLFLMSLYQHYCWANIIAKGSDSAQNLAGMSGPNLVFVSLFSLFFIWLKFVIIWRFFRLWALCDGVETPENMTRCVFNNYSCTQFWRSWHRSYNQWLIRYIYIPLGGTKYKFLNIWVIFTFVAVWHELQLQMLQWAWAVCAMMIPEIIVALTIQKQDWALPLRRSPWYKYLCALGAAMNILLLMSANLIGFSYGPNGLHIVTNSIKRGFSWGPSIALFLAFVAAAHVMLYVRQQEALRKEWSAKSPVAMTPKMAAAE</sequence>
<dbReference type="PANTHER" id="PTHR13285">
    <property type="entry name" value="ACYLTRANSFERASE"/>
    <property type="match status" value="1"/>
</dbReference>
<protein>
    <recommendedName>
        <fullName evidence="9">Glycerol transporter</fullName>
    </recommendedName>
</protein>
<evidence type="ECO:0000256" key="6">
    <source>
        <dbReference type="SAM" id="Phobius"/>
    </source>
</evidence>
<gene>
    <name evidence="7" type="ORF">FOL46_007561</name>
</gene>
<evidence type="ECO:0000256" key="4">
    <source>
        <dbReference type="ARBA" id="ARBA00023136"/>
    </source>
</evidence>
<dbReference type="AlphaFoldDB" id="A0A7J6MNY4"/>
<comment type="subcellular location">
    <subcellularLocation>
        <location evidence="1">Membrane</location>
        <topology evidence="1">Multi-pass membrane protein</topology>
    </subcellularLocation>
</comment>
<evidence type="ECO:0000256" key="3">
    <source>
        <dbReference type="ARBA" id="ARBA00022989"/>
    </source>
</evidence>